<comment type="cofactor">
    <cofactor evidence="1">
        <name>Co(2+)</name>
        <dbReference type="ChEBI" id="CHEBI:48828"/>
    </cofactor>
</comment>
<dbReference type="Gene3D" id="3.30.70.360">
    <property type="match status" value="1"/>
</dbReference>
<dbReference type="InterPro" id="IPR036264">
    <property type="entry name" value="Bact_exopeptidase_dim_dom"/>
</dbReference>
<dbReference type="EMBL" id="BOOH01000017">
    <property type="protein sequence ID" value="GIH75668.1"/>
    <property type="molecule type" value="Genomic_DNA"/>
</dbReference>
<dbReference type="GO" id="GO:0046872">
    <property type="term" value="F:metal ion binding"/>
    <property type="evidence" value="ECO:0007669"/>
    <property type="project" value="UniProtKB-KW"/>
</dbReference>
<evidence type="ECO:0000259" key="12">
    <source>
        <dbReference type="Pfam" id="PF07687"/>
    </source>
</evidence>
<evidence type="ECO:0000256" key="4">
    <source>
        <dbReference type="ARBA" id="ARBA00006247"/>
    </source>
</evidence>
<dbReference type="GO" id="GO:0009014">
    <property type="term" value="F:succinyl-diaminopimelate desuccinylase activity"/>
    <property type="evidence" value="ECO:0007669"/>
    <property type="project" value="UniProtKB-EC"/>
</dbReference>
<accession>A0A8J3RIP7</accession>
<proteinExistence type="inferred from homology"/>
<dbReference type="EC" id="3.5.1.18" evidence="5"/>
<comment type="cofactor">
    <cofactor evidence="2">
        <name>Zn(2+)</name>
        <dbReference type="ChEBI" id="CHEBI:29105"/>
    </cofactor>
</comment>
<keyword evidence="7" id="KW-0479">Metal-binding</keyword>
<dbReference type="GO" id="GO:0009089">
    <property type="term" value="P:lysine biosynthetic process via diaminopimelate"/>
    <property type="evidence" value="ECO:0007669"/>
    <property type="project" value="UniProtKB-UniPathway"/>
</dbReference>
<evidence type="ECO:0000256" key="10">
    <source>
        <dbReference type="ARBA" id="ARBA00023285"/>
    </source>
</evidence>
<dbReference type="InterPro" id="IPR011650">
    <property type="entry name" value="Peptidase_M20_dimer"/>
</dbReference>
<evidence type="ECO:0000256" key="2">
    <source>
        <dbReference type="ARBA" id="ARBA00001947"/>
    </source>
</evidence>
<dbReference type="InterPro" id="IPR001261">
    <property type="entry name" value="ArgE/DapE_CS"/>
</dbReference>
<comment type="similarity">
    <text evidence="4">Belongs to the peptidase M20A family.</text>
</comment>
<evidence type="ECO:0000256" key="5">
    <source>
        <dbReference type="ARBA" id="ARBA00011921"/>
    </source>
</evidence>
<keyword evidence="8" id="KW-0378">Hydrolase</keyword>
<comment type="catalytic activity">
    <reaction evidence="11">
        <text>N-succinyl-(2S,6S)-2,6-diaminopimelate + H2O = (2S,6S)-2,6-diaminopimelate + succinate</text>
        <dbReference type="Rhea" id="RHEA:22608"/>
        <dbReference type="ChEBI" id="CHEBI:15377"/>
        <dbReference type="ChEBI" id="CHEBI:30031"/>
        <dbReference type="ChEBI" id="CHEBI:57609"/>
        <dbReference type="ChEBI" id="CHEBI:58087"/>
        <dbReference type="EC" id="3.5.1.18"/>
    </reaction>
</comment>
<dbReference type="PANTHER" id="PTHR43808">
    <property type="entry name" value="ACETYLORNITHINE DEACETYLASE"/>
    <property type="match status" value="1"/>
</dbReference>
<evidence type="ECO:0000256" key="1">
    <source>
        <dbReference type="ARBA" id="ARBA00001941"/>
    </source>
</evidence>
<dbReference type="UniPathway" id="UPA00034">
    <property type="reaction ID" value="UER00021"/>
</dbReference>
<dbReference type="Pfam" id="PF01546">
    <property type="entry name" value="Peptidase_M20"/>
    <property type="match status" value="1"/>
</dbReference>
<dbReference type="InterPro" id="IPR050072">
    <property type="entry name" value="Peptidase_M20A"/>
</dbReference>
<dbReference type="Gene3D" id="3.40.630.10">
    <property type="entry name" value="Zn peptidases"/>
    <property type="match status" value="1"/>
</dbReference>
<keyword evidence="14" id="KW-1185">Reference proteome</keyword>
<comment type="caution">
    <text evidence="13">The sequence shown here is derived from an EMBL/GenBank/DDBJ whole genome shotgun (WGS) entry which is preliminary data.</text>
</comment>
<dbReference type="InterPro" id="IPR002933">
    <property type="entry name" value="Peptidase_M20"/>
</dbReference>
<reference evidence="13 14" key="1">
    <citation type="submission" date="2021-01" db="EMBL/GenBank/DDBJ databases">
        <title>Whole genome shotgun sequence of Planobispora longispora NBRC 13918.</title>
        <authorList>
            <person name="Komaki H."/>
            <person name="Tamura T."/>
        </authorList>
    </citation>
    <scope>NUCLEOTIDE SEQUENCE [LARGE SCALE GENOMIC DNA]</scope>
    <source>
        <strain evidence="13 14">NBRC 13918</strain>
    </source>
</reference>
<evidence type="ECO:0000256" key="11">
    <source>
        <dbReference type="ARBA" id="ARBA00051301"/>
    </source>
</evidence>
<dbReference type="NCBIfam" id="TIGR01910">
    <property type="entry name" value="DapE-ArgE"/>
    <property type="match status" value="1"/>
</dbReference>
<dbReference type="InterPro" id="IPR010182">
    <property type="entry name" value="ArgE/DapE"/>
</dbReference>
<sequence length="419" mass="43647">MGAAEVLAALEGETAAMTEFLAELVRIPSVGGSPDEAGIQDRLARWLRAEGLEVDHWPVPVGELAAEPGFPGMEVPRSRASGLVGRLPGTGGGRSLMFTAHVDVVPPGDLAAWSDDPFSGRIEDGALYGRGACDMKGGLVAALFAVRALRRARLRGDVLVSCVAGEEDGGLGAYALLRRGWRADACVIPEPTGLDVVPANGGALTFRLRIPGRAAHAARRDAGVSAVEKFWPVFAALRALEARRNAEVDPLMRRWALPYAIEIGTVRAGDWSSSVPGELVAEGRLGVALDESVKEARRALEEAVAEACAADDWLSAHPAEVEWWGGQYASGRLPADDGGLLARLTGAHTAAAGVPPAVWGAPYGSDLRLLTGLGGIPTVQYGPGDIDRAHGPDESVPVAQVVTAARTLALLALAHCDTG</sequence>
<evidence type="ECO:0000256" key="8">
    <source>
        <dbReference type="ARBA" id="ARBA00022801"/>
    </source>
</evidence>
<dbReference type="Proteomes" id="UP000616724">
    <property type="component" value="Unassembled WGS sequence"/>
</dbReference>
<protein>
    <recommendedName>
        <fullName evidence="6">Probable succinyl-diaminopimelate desuccinylase</fullName>
        <ecNumber evidence="5">3.5.1.18</ecNumber>
    </recommendedName>
</protein>
<evidence type="ECO:0000256" key="7">
    <source>
        <dbReference type="ARBA" id="ARBA00022723"/>
    </source>
</evidence>
<comment type="pathway">
    <text evidence="3">Amino-acid biosynthesis; L-lysine biosynthesis via DAP pathway; LL-2,6-diaminopimelate from (S)-tetrahydrodipicolinate (succinylase route): step 3/3.</text>
</comment>
<evidence type="ECO:0000313" key="13">
    <source>
        <dbReference type="EMBL" id="GIH75668.1"/>
    </source>
</evidence>
<keyword evidence="9" id="KW-0862">Zinc</keyword>
<gene>
    <name evidence="13" type="ORF">Plo01_20970</name>
</gene>
<dbReference type="Pfam" id="PF07687">
    <property type="entry name" value="M20_dimer"/>
    <property type="match status" value="1"/>
</dbReference>
<dbReference type="PROSITE" id="PS00758">
    <property type="entry name" value="ARGE_DAPE_CPG2_1"/>
    <property type="match status" value="1"/>
</dbReference>
<name>A0A8J3RIP7_9ACTN</name>
<feature type="domain" description="Peptidase M20 dimerisation" evidence="12">
    <location>
        <begin position="200"/>
        <end position="310"/>
    </location>
</feature>
<dbReference type="AlphaFoldDB" id="A0A8J3RIP7"/>
<keyword evidence="10" id="KW-0170">Cobalt</keyword>
<dbReference type="SUPFAM" id="SSF53187">
    <property type="entry name" value="Zn-dependent exopeptidases"/>
    <property type="match status" value="1"/>
</dbReference>
<organism evidence="13 14">
    <name type="scientific">Planobispora longispora</name>
    <dbReference type="NCBI Taxonomy" id="28887"/>
    <lineage>
        <taxon>Bacteria</taxon>
        <taxon>Bacillati</taxon>
        <taxon>Actinomycetota</taxon>
        <taxon>Actinomycetes</taxon>
        <taxon>Streptosporangiales</taxon>
        <taxon>Streptosporangiaceae</taxon>
        <taxon>Planobispora</taxon>
    </lineage>
</organism>
<dbReference type="RefSeq" id="WP_203890330.1">
    <property type="nucleotide sequence ID" value="NZ_BOOH01000017.1"/>
</dbReference>
<evidence type="ECO:0000313" key="14">
    <source>
        <dbReference type="Proteomes" id="UP000616724"/>
    </source>
</evidence>
<evidence type="ECO:0000256" key="9">
    <source>
        <dbReference type="ARBA" id="ARBA00022833"/>
    </source>
</evidence>
<dbReference type="SUPFAM" id="SSF55031">
    <property type="entry name" value="Bacterial exopeptidase dimerisation domain"/>
    <property type="match status" value="1"/>
</dbReference>
<evidence type="ECO:0000256" key="3">
    <source>
        <dbReference type="ARBA" id="ARBA00005130"/>
    </source>
</evidence>
<dbReference type="PANTHER" id="PTHR43808:SF25">
    <property type="entry name" value="PEPTIDASE M20 DIMERISATION DOMAIN-CONTAINING PROTEIN"/>
    <property type="match status" value="1"/>
</dbReference>
<evidence type="ECO:0000256" key="6">
    <source>
        <dbReference type="ARBA" id="ARBA00016853"/>
    </source>
</evidence>